<dbReference type="InterPro" id="IPR032687">
    <property type="entry name" value="AraC-type_N"/>
</dbReference>
<dbReference type="Pfam" id="PF12625">
    <property type="entry name" value="Arabinose_bd"/>
    <property type="match status" value="1"/>
</dbReference>
<reference evidence="2 3" key="1">
    <citation type="submission" date="2020-04" db="EMBL/GenBank/DDBJ databases">
        <authorList>
            <person name="Klaysubun C."/>
            <person name="Duangmal K."/>
            <person name="Lipun K."/>
        </authorList>
    </citation>
    <scope>NUCLEOTIDE SEQUENCE [LARGE SCALE GENOMIC DNA]</scope>
    <source>
        <strain evidence="2 3">DSM 45300</strain>
    </source>
</reference>
<accession>A0A848DN86</accession>
<dbReference type="Proteomes" id="UP000586918">
    <property type="component" value="Unassembled WGS sequence"/>
</dbReference>
<protein>
    <submittedName>
        <fullName evidence="2">AraC family transcriptional regulator</fullName>
    </submittedName>
</protein>
<dbReference type="RefSeq" id="WP_169414903.1">
    <property type="nucleotide sequence ID" value="NZ_JAAXKZ010000100.1"/>
</dbReference>
<sequence length="102" mass="10656">MIANLLRALGGSADSGPAAGVRYHLTTSGIRGFAMISSPSWRSGLEVGLRYLGLAFAFTRIQARDRGVEFHLVLDTGHSAGVAAVRGGTRPGIRGPRRSPGP</sequence>
<organism evidence="2 3">
    <name type="scientific">Pseudonocardia bannensis</name>
    <dbReference type="NCBI Taxonomy" id="630973"/>
    <lineage>
        <taxon>Bacteria</taxon>
        <taxon>Bacillati</taxon>
        <taxon>Actinomycetota</taxon>
        <taxon>Actinomycetes</taxon>
        <taxon>Pseudonocardiales</taxon>
        <taxon>Pseudonocardiaceae</taxon>
        <taxon>Pseudonocardia</taxon>
    </lineage>
</organism>
<dbReference type="EMBL" id="JAAXKZ010000100">
    <property type="protein sequence ID" value="NMH94212.1"/>
    <property type="molecule type" value="Genomic_DNA"/>
</dbReference>
<feature type="domain" description="HTH-type transcriptional regulator AraC-type N-terminal" evidence="1">
    <location>
        <begin position="1"/>
        <end position="77"/>
    </location>
</feature>
<proteinExistence type="predicted"/>
<evidence type="ECO:0000313" key="3">
    <source>
        <dbReference type="Proteomes" id="UP000586918"/>
    </source>
</evidence>
<name>A0A848DN86_9PSEU</name>
<evidence type="ECO:0000313" key="2">
    <source>
        <dbReference type="EMBL" id="NMH94212.1"/>
    </source>
</evidence>
<comment type="caution">
    <text evidence="2">The sequence shown here is derived from an EMBL/GenBank/DDBJ whole genome shotgun (WGS) entry which is preliminary data.</text>
</comment>
<gene>
    <name evidence="2" type="ORF">HF519_22055</name>
</gene>
<dbReference type="AlphaFoldDB" id="A0A848DN86"/>
<evidence type="ECO:0000259" key="1">
    <source>
        <dbReference type="Pfam" id="PF12625"/>
    </source>
</evidence>
<keyword evidence="3" id="KW-1185">Reference proteome</keyword>